<evidence type="ECO:0000259" key="2">
    <source>
        <dbReference type="PROSITE" id="PS51733"/>
    </source>
</evidence>
<keyword evidence="1 3" id="KW-0436">Ligase</keyword>
<sequence>MHNQQEQLHHRLYHYFPTIDSTNTLAVNMAEQGAEHGTVVHAGKQTGGRGRGGRQFESPAGGLYFSLILRPELDVSVLPLITLAAGTSLCASIREIVAVPVMMKWPNDLYLYEKKLAGILTESGPIRRGRASFVVIGVGLNVTTTPEQFSPELRRKSISLVSCSVDSARPQEVDALLPLFVKALHKASQRLAEDKEQLLAQWRTFDYLRGRQLHYVRHEKEIPATGIGLAEDGQYIILDDQGIEHRVTAGDLNPVRPVY</sequence>
<dbReference type="GO" id="GO:0004077">
    <property type="term" value="F:biotin--[biotin carboxyl-carrier protein] ligase activity"/>
    <property type="evidence" value="ECO:0007669"/>
    <property type="project" value="UniProtKB-EC"/>
</dbReference>
<dbReference type="InterPro" id="IPR045864">
    <property type="entry name" value="aa-tRNA-synth_II/BPL/LPL"/>
</dbReference>
<dbReference type="PANTHER" id="PTHR12835">
    <property type="entry name" value="BIOTIN PROTEIN LIGASE"/>
    <property type="match status" value="1"/>
</dbReference>
<keyword evidence="4" id="KW-1185">Reference proteome</keyword>
<comment type="caution">
    <text evidence="3">The sequence shown here is derived from an EMBL/GenBank/DDBJ whole genome shotgun (WGS) entry which is preliminary data.</text>
</comment>
<evidence type="ECO:0000313" key="3">
    <source>
        <dbReference type="EMBL" id="RWX42923.1"/>
    </source>
</evidence>
<proteinExistence type="predicted"/>
<name>A0A444IQ24_9BACT</name>
<dbReference type="InterPro" id="IPR004408">
    <property type="entry name" value="Biotin_CoA_COase_ligase"/>
</dbReference>
<dbReference type="PANTHER" id="PTHR12835:SF5">
    <property type="entry name" value="BIOTIN--PROTEIN LIGASE"/>
    <property type="match status" value="1"/>
</dbReference>
<dbReference type="PROSITE" id="PS51733">
    <property type="entry name" value="BPL_LPL_CATALYTIC"/>
    <property type="match status" value="1"/>
</dbReference>
<dbReference type="Pfam" id="PF03099">
    <property type="entry name" value="BPL_LplA_LipB"/>
    <property type="match status" value="1"/>
</dbReference>
<dbReference type="SUPFAM" id="SSF55681">
    <property type="entry name" value="Class II aaRS and biotin synthetases"/>
    <property type="match status" value="1"/>
</dbReference>
<dbReference type="Gene3D" id="3.30.930.10">
    <property type="entry name" value="Bira Bifunctional Protein, Domain 2"/>
    <property type="match status" value="1"/>
</dbReference>
<dbReference type="AlphaFoldDB" id="A0A444IQ24"/>
<accession>A0A444IQ24</accession>
<evidence type="ECO:0000256" key="1">
    <source>
        <dbReference type="ARBA" id="ARBA00022598"/>
    </source>
</evidence>
<gene>
    <name evidence="3" type="ORF">H206_03219</name>
</gene>
<reference evidence="3 4" key="1">
    <citation type="submission" date="2017-01" db="EMBL/GenBank/DDBJ databases">
        <title>The cable genome- insights into the physiology and evolution of filamentous bacteria capable of sulfide oxidation via long distance electron transfer.</title>
        <authorList>
            <person name="Schreiber L."/>
            <person name="Bjerg J.T."/>
            <person name="Boggild A."/>
            <person name="Van De Vossenberg J."/>
            <person name="Meysman F."/>
            <person name="Nielsen L.P."/>
            <person name="Schramm A."/>
            <person name="Kjeldsen K.U."/>
        </authorList>
    </citation>
    <scope>NUCLEOTIDE SEQUENCE [LARGE SCALE GENOMIC DNA]</scope>
    <source>
        <strain evidence="3">MCF</strain>
    </source>
</reference>
<organism evidence="3 4">
    <name type="scientific">Candidatus Electrothrix aarhusensis</name>
    <dbReference type="NCBI Taxonomy" id="1859131"/>
    <lineage>
        <taxon>Bacteria</taxon>
        <taxon>Pseudomonadati</taxon>
        <taxon>Thermodesulfobacteriota</taxon>
        <taxon>Desulfobulbia</taxon>
        <taxon>Desulfobulbales</taxon>
        <taxon>Desulfobulbaceae</taxon>
        <taxon>Candidatus Electrothrix</taxon>
    </lineage>
</organism>
<dbReference type="InterPro" id="IPR004143">
    <property type="entry name" value="BPL_LPL_catalytic"/>
</dbReference>
<feature type="domain" description="BPL/LPL catalytic" evidence="2">
    <location>
        <begin position="1"/>
        <end position="192"/>
    </location>
</feature>
<dbReference type="EMBL" id="MTKO01000137">
    <property type="protein sequence ID" value="RWX42923.1"/>
    <property type="molecule type" value="Genomic_DNA"/>
</dbReference>
<dbReference type="GO" id="GO:0005737">
    <property type="term" value="C:cytoplasm"/>
    <property type="evidence" value="ECO:0007669"/>
    <property type="project" value="TreeGrafter"/>
</dbReference>
<evidence type="ECO:0000313" key="4">
    <source>
        <dbReference type="Proteomes" id="UP000287853"/>
    </source>
</evidence>
<dbReference type="CDD" id="cd16442">
    <property type="entry name" value="BPL"/>
    <property type="match status" value="1"/>
</dbReference>
<protein>
    <submittedName>
        <fullName evidence="3">BirA family transcriptional regulator, biotin operon repressor</fullName>
        <ecNumber evidence="3">6.3.4.15</ecNumber>
    </submittedName>
</protein>
<dbReference type="NCBIfam" id="TIGR00121">
    <property type="entry name" value="birA_ligase"/>
    <property type="match status" value="1"/>
</dbReference>
<dbReference type="Proteomes" id="UP000287853">
    <property type="component" value="Unassembled WGS sequence"/>
</dbReference>
<dbReference type="EC" id="6.3.4.15" evidence="3"/>